<feature type="domain" description="ABC transmembrane type-1" evidence="7">
    <location>
        <begin position="27"/>
        <end position="206"/>
    </location>
</feature>
<dbReference type="SUPFAM" id="SSF161098">
    <property type="entry name" value="MetI-like"/>
    <property type="match status" value="1"/>
</dbReference>
<evidence type="ECO:0000256" key="2">
    <source>
        <dbReference type="ARBA" id="ARBA00022448"/>
    </source>
</evidence>
<dbReference type="RefSeq" id="WP_232548431.1">
    <property type="nucleotide sequence ID" value="NZ_CP115965.1"/>
</dbReference>
<evidence type="ECO:0000256" key="5">
    <source>
        <dbReference type="ARBA" id="ARBA00023136"/>
    </source>
</evidence>
<evidence type="ECO:0000256" key="6">
    <source>
        <dbReference type="RuleBase" id="RU363032"/>
    </source>
</evidence>
<sequence length="222" mass="22730">MNYLLDAFAWIADPAHQAGPNGIWARLGEHLGYSVVGVLLACLVAVPAGLWVGHTGRGRGLAVGLASAARALPTLGLVTLLGLLLGIGLVGPMIAFVALALPSILAGTYAGVEAADRVAVDGARAAGMTEWQVLTRVELPLGMPLLIGGIRSAFLQVVATATLAAYVGAGGLGRFLFLGLRTQDYPQMLAASLLVVGLALVADIAFGLLQRFATPAGLRTTR</sequence>
<keyword evidence="3 6" id="KW-0812">Transmembrane</keyword>
<reference evidence="8 9" key="1">
    <citation type="journal article" date="2023" name="Environ Microbiome">
        <title>A coral-associated actinobacterium mitigates coral bleaching under heat stress.</title>
        <authorList>
            <person name="Li J."/>
            <person name="Zou Y."/>
            <person name="Li Q."/>
            <person name="Zhang J."/>
            <person name="Bourne D.G."/>
            <person name="Lyu Y."/>
            <person name="Liu C."/>
            <person name="Zhang S."/>
        </authorList>
    </citation>
    <scope>NUCLEOTIDE SEQUENCE [LARGE SCALE GENOMIC DNA]</scope>
    <source>
        <strain evidence="8 9">SCSIO 13291</strain>
    </source>
</reference>
<dbReference type="Pfam" id="PF00528">
    <property type="entry name" value="BPD_transp_1"/>
    <property type="match status" value="1"/>
</dbReference>
<proteinExistence type="inferred from homology"/>
<keyword evidence="4 6" id="KW-1133">Transmembrane helix</keyword>
<dbReference type="PROSITE" id="PS50928">
    <property type="entry name" value="ABC_TM1"/>
    <property type="match status" value="1"/>
</dbReference>
<protein>
    <submittedName>
        <fullName evidence="8">ABC transporter permease</fullName>
    </submittedName>
</protein>
<dbReference type="InterPro" id="IPR035906">
    <property type="entry name" value="MetI-like_sf"/>
</dbReference>
<comment type="subcellular location">
    <subcellularLocation>
        <location evidence="6">Cell membrane</location>
        <topology evidence="6">Multi-pass membrane protein</topology>
    </subcellularLocation>
    <subcellularLocation>
        <location evidence="1">Membrane</location>
        <topology evidence="1">Multi-pass membrane protein</topology>
    </subcellularLocation>
</comment>
<dbReference type="InterPro" id="IPR051204">
    <property type="entry name" value="ABC_transp_perm/SBD"/>
</dbReference>
<evidence type="ECO:0000313" key="9">
    <source>
        <dbReference type="Proteomes" id="UP001434337"/>
    </source>
</evidence>
<feature type="transmembrane region" description="Helical" evidence="6">
    <location>
        <begin position="31"/>
        <end position="53"/>
    </location>
</feature>
<dbReference type="CDD" id="cd06261">
    <property type="entry name" value="TM_PBP2"/>
    <property type="match status" value="1"/>
</dbReference>
<dbReference type="Gene3D" id="1.10.3720.10">
    <property type="entry name" value="MetI-like"/>
    <property type="match status" value="1"/>
</dbReference>
<dbReference type="PANTHER" id="PTHR30177:SF33">
    <property type="entry name" value="POSSIBLE OSMOPROTECTANT (GLYCINE BETAINE_CARNITINE_CHOLINE_L-PROLINE) TRANSPORT INTEGRAL MEMBRANE PROTEIN ABC TRANSPORTER PROZ"/>
    <property type="match status" value="1"/>
</dbReference>
<feature type="transmembrane region" description="Helical" evidence="6">
    <location>
        <begin position="189"/>
        <end position="209"/>
    </location>
</feature>
<feature type="transmembrane region" description="Helical" evidence="6">
    <location>
        <begin position="153"/>
        <end position="177"/>
    </location>
</feature>
<feature type="transmembrane region" description="Helical" evidence="6">
    <location>
        <begin position="74"/>
        <end position="101"/>
    </location>
</feature>
<organism evidence="8 9">
    <name type="scientific">Propioniciclava soli</name>
    <dbReference type="NCBI Taxonomy" id="2775081"/>
    <lineage>
        <taxon>Bacteria</taxon>
        <taxon>Bacillati</taxon>
        <taxon>Actinomycetota</taxon>
        <taxon>Actinomycetes</taxon>
        <taxon>Propionibacteriales</taxon>
        <taxon>Propionibacteriaceae</taxon>
        <taxon>Propioniciclava</taxon>
    </lineage>
</organism>
<keyword evidence="2 6" id="KW-0813">Transport</keyword>
<keyword evidence="9" id="KW-1185">Reference proteome</keyword>
<name>A0ABZ3C6J0_9ACTN</name>
<gene>
    <name evidence="8" type="ORF">PCC79_13200</name>
</gene>
<evidence type="ECO:0000259" key="7">
    <source>
        <dbReference type="PROSITE" id="PS50928"/>
    </source>
</evidence>
<dbReference type="PANTHER" id="PTHR30177">
    <property type="entry name" value="GLYCINE BETAINE/L-PROLINE TRANSPORT SYSTEM PERMEASE PROTEIN PROW"/>
    <property type="match status" value="1"/>
</dbReference>
<keyword evidence="5 6" id="KW-0472">Membrane</keyword>
<dbReference type="EMBL" id="CP115965">
    <property type="protein sequence ID" value="WZW97844.1"/>
    <property type="molecule type" value="Genomic_DNA"/>
</dbReference>
<comment type="similarity">
    <text evidence="6">Belongs to the binding-protein-dependent transport system permease family.</text>
</comment>
<evidence type="ECO:0000256" key="3">
    <source>
        <dbReference type="ARBA" id="ARBA00022692"/>
    </source>
</evidence>
<evidence type="ECO:0000313" key="8">
    <source>
        <dbReference type="EMBL" id="WZW97844.1"/>
    </source>
</evidence>
<dbReference type="InterPro" id="IPR000515">
    <property type="entry name" value="MetI-like"/>
</dbReference>
<dbReference type="Proteomes" id="UP001434337">
    <property type="component" value="Chromosome"/>
</dbReference>
<accession>A0ABZ3C6J0</accession>
<evidence type="ECO:0000256" key="1">
    <source>
        <dbReference type="ARBA" id="ARBA00004141"/>
    </source>
</evidence>
<evidence type="ECO:0000256" key="4">
    <source>
        <dbReference type="ARBA" id="ARBA00022989"/>
    </source>
</evidence>